<dbReference type="EMBL" id="UINC01199767">
    <property type="protein sequence ID" value="SVE18350.1"/>
    <property type="molecule type" value="Genomic_DNA"/>
</dbReference>
<keyword evidence="5" id="KW-0732">Signal</keyword>
<keyword evidence="2" id="KW-0813">Transport</keyword>
<dbReference type="GO" id="GO:0046872">
    <property type="term" value="F:metal ion binding"/>
    <property type="evidence" value="ECO:0007669"/>
    <property type="project" value="UniProtKB-KW"/>
</dbReference>
<keyword evidence="4" id="KW-0479">Metal-binding</keyword>
<proteinExistence type="predicted"/>
<dbReference type="PANTHER" id="PTHR30632">
    <property type="entry name" value="MOLYBDATE-BINDING PERIPLASMIC PROTEIN"/>
    <property type="match status" value="1"/>
</dbReference>
<organism evidence="7">
    <name type="scientific">marine metagenome</name>
    <dbReference type="NCBI Taxonomy" id="408172"/>
    <lineage>
        <taxon>unclassified sequences</taxon>
        <taxon>metagenomes</taxon>
        <taxon>ecological metagenomes</taxon>
    </lineage>
</organism>
<dbReference type="GO" id="GO:0015689">
    <property type="term" value="P:molybdate ion transport"/>
    <property type="evidence" value="ECO:0007669"/>
    <property type="project" value="InterPro"/>
</dbReference>
<dbReference type="PANTHER" id="PTHR30632:SF0">
    <property type="entry name" value="SULFATE-BINDING PROTEIN"/>
    <property type="match status" value="1"/>
</dbReference>
<protein>
    <recommendedName>
        <fullName evidence="8">Molybdate ABC transporter substrate-binding protein</fullName>
    </recommendedName>
</protein>
<evidence type="ECO:0000256" key="5">
    <source>
        <dbReference type="ARBA" id="ARBA00022729"/>
    </source>
</evidence>
<name>A0A383BEY9_9ZZZZ</name>
<feature type="non-terminal residue" evidence="7">
    <location>
        <position position="182"/>
    </location>
</feature>
<evidence type="ECO:0000256" key="2">
    <source>
        <dbReference type="ARBA" id="ARBA00022448"/>
    </source>
</evidence>
<dbReference type="NCBIfam" id="TIGR01256">
    <property type="entry name" value="modA"/>
    <property type="match status" value="1"/>
</dbReference>
<dbReference type="Gene3D" id="3.40.190.10">
    <property type="entry name" value="Periplasmic binding protein-like II"/>
    <property type="match status" value="1"/>
</dbReference>
<sequence>MVTLSQSAQKYPTVYWQIGQFTGFGFYLMTALFCLVSACGSGDSEELLIFAATSLTNVLTEIEADYEEATGVEARISYGGSQALARQIESGAPADVFISAGAVPVTRLQDAGLVAEGSARSLLVNRLVLVSRADSREPASLSDLTRSDYSRIGLADPDLAPAGAYAREALSHEGVWEAIQAK</sequence>
<comment type="subcellular location">
    <subcellularLocation>
        <location evidence="1">Cell membrane</location>
    </subcellularLocation>
</comment>
<dbReference type="SUPFAM" id="SSF53850">
    <property type="entry name" value="Periplasmic binding protein-like II"/>
    <property type="match status" value="1"/>
</dbReference>
<evidence type="ECO:0000256" key="1">
    <source>
        <dbReference type="ARBA" id="ARBA00004236"/>
    </source>
</evidence>
<dbReference type="GO" id="GO:0005886">
    <property type="term" value="C:plasma membrane"/>
    <property type="evidence" value="ECO:0007669"/>
    <property type="project" value="UniProtKB-SubCell"/>
</dbReference>
<dbReference type="InterPro" id="IPR005950">
    <property type="entry name" value="ModA"/>
</dbReference>
<gene>
    <name evidence="7" type="ORF">METZ01_LOCUS471204</name>
</gene>
<dbReference type="GO" id="GO:0030973">
    <property type="term" value="F:molybdate ion binding"/>
    <property type="evidence" value="ECO:0007669"/>
    <property type="project" value="TreeGrafter"/>
</dbReference>
<dbReference type="AlphaFoldDB" id="A0A383BEY9"/>
<keyword evidence="3" id="KW-1003">Cell membrane</keyword>
<keyword evidence="6" id="KW-0472">Membrane</keyword>
<evidence type="ECO:0000256" key="3">
    <source>
        <dbReference type="ARBA" id="ARBA00022475"/>
    </source>
</evidence>
<reference evidence="7" key="1">
    <citation type="submission" date="2018-05" db="EMBL/GenBank/DDBJ databases">
        <authorList>
            <person name="Lanie J.A."/>
            <person name="Ng W.-L."/>
            <person name="Kazmierczak K.M."/>
            <person name="Andrzejewski T.M."/>
            <person name="Davidsen T.M."/>
            <person name="Wayne K.J."/>
            <person name="Tettelin H."/>
            <person name="Glass J.I."/>
            <person name="Rusch D."/>
            <person name="Podicherti R."/>
            <person name="Tsui H.-C.T."/>
            <person name="Winkler M.E."/>
        </authorList>
    </citation>
    <scope>NUCLEOTIDE SEQUENCE</scope>
</reference>
<dbReference type="InterPro" id="IPR050682">
    <property type="entry name" value="ModA/WtpA"/>
</dbReference>
<dbReference type="FunFam" id="3.40.190.10:FF:000030">
    <property type="entry name" value="Molybdate ABC transporter substrate-binding protein"/>
    <property type="match status" value="1"/>
</dbReference>
<evidence type="ECO:0000313" key="7">
    <source>
        <dbReference type="EMBL" id="SVE18350.1"/>
    </source>
</evidence>
<evidence type="ECO:0000256" key="4">
    <source>
        <dbReference type="ARBA" id="ARBA00022723"/>
    </source>
</evidence>
<accession>A0A383BEY9</accession>
<evidence type="ECO:0000256" key="6">
    <source>
        <dbReference type="ARBA" id="ARBA00023136"/>
    </source>
</evidence>
<evidence type="ECO:0008006" key="8">
    <source>
        <dbReference type="Google" id="ProtNLM"/>
    </source>
</evidence>
<dbReference type="Pfam" id="PF13531">
    <property type="entry name" value="SBP_bac_11"/>
    <property type="match status" value="1"/>
</dbReference>